<dbReference type="Ensembl" id="ENSNMLT00000008506.1">
    <property type="protein sequence ID" value="ENSNMLP00000007473.1"/>
    <property type="gene ID" value="ENSNMLG00000005370.1"/>
</dbReference>
<proteinExistence type="predicted"/>
<dbReference type="GO" id="GO:0005540">
    <property type="term" value="F:hyaluronic acid binding"/>
    <property type="evidence" value="ECO:0007669"/>
    <property type="project" value="TreeGrafter"/>
</dbReference>
<dbReference type="AlphaFoldDB" id="A0A8C6SMC1"/>
<name>A0A8C6SMC1_9GOBI</name>
<dbReference type="PANTHER" id="PTHR12199">
    <property type="entry name" value="INTERPHOTORECEPTOR MATRIX PROTEOGLYCAN"/>
    <property type="match status" value="1"/>
</dbReference>
<keyword evidence="2" id="KW-1185">Reference proteome</keyword>
<dbReference type="GO" id="GO:0008201">
    <property type="term" value="F:heparin binding"/>
    <property type="evidence" value="ECO:0007669"/>
    <property type="project" value="TreeGrafter"/>
</dbReference>
<evidence type="ECO:0000313" key="2">
    <source>
        <dbReference type="Proteomes" id="UP000694523"/>
    </source>
</evidence>
<protein>
    <submittedName>
        <fullName evidence="1">Uncharacterized protein</fullName>
    </submittedName>
</protein>
<organism evidence="1 2">
    <name type="scientific">Neogobius melanostomus</name>
    <name type="common">round goby</name>
    <dbReference type="NCBI Taxonomy" id="47308"/>
    <lineage>
        <taxon>Eukaryota</taxon>
        <taxon>Metazoa</taxon>
        <taxon>Chordata</taxon>
        <taxon>Craniata</taxon>
        <taxon>Vertebrata</taxon>
        <taxon>Euteleostomi</taxon>
        <taxon>Actinopterygii</taxon>
        <taxon>Neopterygii</taxon>
        <taxon>Teleostei</taxon>
        <taxon>Neoteleostei</taxon>
        <taxon>Acanthomorphata</taxon>
        <taxon>Gobiaria</taxon>
        <taxon>Gobiiformes</taxon>
        <taxon>Gobioidei</taxon>
        <taxon>Gobiidae</taxon>
        <taxon>Benthophilinae</taxon>
        <taxon>Neogobiini</taxon>
        <taxon>Neogobius</taxon>
    </lineage>
</organism>
<evidence type="ECO:0000313" key="1">
    <source>
        <dbReference type="Ensembl" id="ENSNMLP00000007473.1"/>
    </source>
</evidence>
<reference evidence="1" key="1">
    <citation type="submission" date="2025-08" db="UniProtKB">
        <authorList>
            <consortium name="Ensembl"/>
        </authorList>
    </citation>
    <scope>IDENTIFICATION</scope>
</reference>
<dbReference type="InterPro" id="IPR039861">
    <property type="entry name" value="IMPG"/>
</dbReference>
<dbReference type="Proteomes" id="UP000694523">
    <property type="component" value="Unplaced"/>
</dbReference>
<accession>A0A8C6SMC1</accession>
<reference evidence="1" key="2">
    <citation type="submission" date="2025-09" db="UniProtKB">
        <authorList>
            <consortium name="Ensembl"/>
        </authorList>
    </citation>
    <scope>IDENTIFICATION</scope>
</reference>
<sequence>MEMFSSDELVSRSDTGGAVVRRKRNILFPNGVKLCNKETYEQVVHNHLQYFYLRGNYTNTTTTTYKDYMFLFRHPFIC</sequence>
<dbReference type="PANTHER" id="PTHR12199:SF4">
    <property type="entry name" value="INTERPHOTORECEPTOR MATRIX PROTEOGLYCAN 2"/>
    <property type="match status" value="1"/>
</dbReference>
<dbReference type="GO" id="GO:0007601">
    <property type="term" value="P:visual perception"/>
    <property type="evidence" value="ECO:0007669"/>
    <property type="project" value="InterPro"/>
</dbReference>